<dbReference type="RefSeq" id="WP_144933435.1">
    <property type="nucleotide sequence ID" value="NZ_JBHTIU010000106.1"/>
</dbReference>
<evidence type="ECO:0000256" key="2">
    <source>
        <dbReference type="PROSITE-ProRule" id="PRU00335"/>
    </source>
</evidence>
<dbReference type="SUPFAM" id="SSF48498">
    <property type="entry name" value="Tetracyclin repressor-like, C-terminal domain"/>
    <property type="match status" value="1"/>
</dbReference>
<dbReference type="EMBL" id="JBHTIU010000106">
    <property type="protein sequence ID" value="MFD0872291.1"/>
    <property type="molecule type" value="Genomic_DNA"/>
</dbReference>
<name>A0ABW3DHI3_9BACL</name>
<comment type="caution">
    <text evidence="4">The sequence shown here is derived from an EMBL/GenBank/DDBJ whole genome shotgun (WGS) entry which is preliminary data.</text>
</comment>
<evidence type="ECO:0000259" key="3">
    <source>
        <dbReference type="PROSITE" id="PS50977"/>
    </source>
</evidence>
<dbReference type="InterPro" id="IPR036271">
    <property type="entry name" value="Tet_transcr_reg_TetR-rel_C_sf"/>
</dbReference>
<dbReference type="PANTHER" id="PTHR43479:SF11">
    <property type="entry name" value="ACREF_ENVCD OPERON REPRESSOR-RELATED"/>
    <property type="match status" value="1"/>
</dbReference>
<keyword evidence="5" id="KW-1185">Reference proteome</keyword>
<dbReference type="InterPro" id="IPR001647">
    <property type="entry name" value="HTH_TetR"/>
</dbReference>
<sequence>MKNEDRRKQTIRQLLDATKQLLREKSCHAITMKDIMDQSQLSKGAIFHYVKSKDEIFAWVLQERLEEIHEHFMSEVEKGGRTFDGPMQIISNNLAGLEDAEEVTNKVLVYLLGREDEPAVAEVLRSFYERSVHLSKQWIMIGQQHGVIQESVDPDKTAELFVLLAFGLRVRASLPALPVSFAAGDLSAFMAHLLKK</sequence>
<dbReference type="PROSITE" id="PS50977">
    <property type="entry name" value="HTH_TETR_2"/>
    <property type="match status" value="1"/>
</dbReference>
<dbReference type="InterPro" id="IPR050624">
    <property type="entry name" value="HTH-type_Tx_Regulator"/>
</dbReference>
<organism evidence="4 5">
    <name type="scientific">Paenibacillus residui</name>
    <dbReference type="NCBI Taxonomy" id="629724"/>
    <lineage>
        <taxon>Bacteria</taxon>
        <taxon>Bacillati</taxon>
        <taxon>Bacillota</taxon>
        <taxon>Bacilli</taxon>
        <taxon>Bacillales</taxon>
        <taxon>Paenibacillaceae</taxon>
        <taxon>Paenibacillus</taxon>
    </lineage>
</organism>
<dbReference type="SUPFAM" id="SSF46689">
    <property type="entry name" value="Homeodomain-like"/>
    <property type="match status" value="1"/>
</dbReference>
<dbReference type="PANTHER" id="PTHR43479">
    <property type="entry name" value="ACREF/ENVCD OPERON REPRESSOR-RELATED"/>
    <property type="match status" value="1"/>
</dbReference>
<proteinExistence type="predicted"/>
<dbReference type="Proteomes" id="UP001597120">
    <property type="component" value="Unassembled WGS sequence"/>
</dbReference>
<protein>
    <submittedName>
        <fullName evidence="4">TetR/AcrR family transcriptional regulator</fullName>
    </submittedName>
</protein>
<dbReference type="Gene3D" id="1.10.357.10">
    <property type="entry name" value="Tetracycline Repressor, domain 2"/>
    <property type="match status" value="1"/>
</dbReference>
<feature type="DNA-binding region" description="H-T-H motif" evidence="2">
    <location>
        <begin position="31"/>
        <end position="50"/>
    </location>
</feature>
<evidence type="ECO:0000313" key="4">
    <source>
        <dbReference type="EMBL" id="MFD0872291.1"/>
    </source>
</evidence>
<dbReference type="Pfam" id="PF00440">
    <property type="entry name" value="TetR_N"/>
    <property type="match status" value="1"/>
</dbReference>
<evidence type="ECO:0000256" key="1">
    <source>
        <dbReference type="ARBA" id="ARBA00023125"/>
    </source>
</evidence>
<keyword evidence="1 2" id="KW-0238">DNA-binding</keyword>
<accession>A0ABW3DHI3</accession>
<dbReference type="InterPro" id="IPR009057">
    <property type="entry name" value="Homeodomain-like_sf"/>
</dbReference>
<evidence type="ECO:0000313" key="5">
    <source>
        <dbReference type="Proteomes" id="UP001597120"/>
    </source>
</evidence>
<gene>
    <name evidence="4" type="ORF">ACFQ03_24525</name>
</gene>
<feature type="domain" description="HTH tetR-type" evidence="3">
    <location>
        <begin position="8"/>
        <end position="68"/>
    </location>
</feature>
<reference evidence="5" key="1">
    <citation type="journal article" date="2019" name="Int. J. Syst. Evol. Microbiol.">
        <title>The Global Catalogue of Microorganisms (GCM) 10K type strain sequencing project: providing services to taxonomists for standard genome sequencing and annotation.</title>
        <authorList>
            <consortium name="The Broad Institute Genomics Platform"/>
            <consortium name="The Broad Institute Genome Sequencing Center for Infectious Disease"/>
            <person name="Wu L."/>
            <person name="Ma J."/>
        </authorList>
    </citation>
    <scope>NUCLEOTIDE SEQUENCE [LARGE SCALE GENOMIC DNA]</scope>
    <source>
        <strain evidence="5">CCUG 57263</strain>
    </source>
</reference>